<protein>
    <submittedName>
        <fullName evidence="2">Uncharacterized protein</fullName>
    </submittedName>
</protein>
<proteinExistence type="predicted"/>
<dbReference type="VEuPathDB" id="FungiDB:M_BR32_EuGene_00088951"/>
<organism evidence="2 3">
    <name type="scientific">Pyricularia oryzae</name>
    <name type="common">Rice blast fungus</name>
    <name type="synonym">Magnaporthe oryzae</name>
    <dbReference type="NCBI Taxonomy" id="318829"/>
    <lineage>
        <taxon>Eukaryota</taxon>
        <taxon>Fungi</taxon>
        <taxon>Dikarya</taxon>
        <taxon>Ascomycota</taxon>
        <taxon>Pezizomycotina</taxon>
        <taxon>Sordariomycetes</taxon>
        <taxon>Sordariomycetidae</taxon>
        <taxon>Magnaporthales</taxon>
        <taxon>Pyriculariaceae</taxon>
        <taxon>Pyricularia</taxon>
    </lineage>
</organism>
<evidence type="ECO:0000313" key="3">
    <source>
        <dbReference type="Proteomes" id="UP000294847"/>
    </source>
</evidence>
<reference evidence="2 3" key="1">
    <citation type="journal article" date="2019" name="Mol. Biol. Evol.">
        <title>Blast fungal genomes show frequent chromosomal changes, gene gains and losses, and effector gene turnover.</title>
        <authorList>
            <person name="Gomez Luciano L.B."/>
            <person name="Jason Tsai I."/>
            <person name="Chuma I."/>
            <person name="Tosa Y."/>
            <person name="Chen Y.H."/>
            <person name="Li J.Y."/>
            <person name="Li M.Y."/>
            <person name="Jade Lu M.Y."/>
            <person name="Nakayashiki H."/>
            <person name="Li W.H."/>
        </authorList>
    </citation>
    <scope>NUCLEOTIDE SEQUENCE [LARGE SCALE GENOMIC DNA]</scope>
    <source>
        <strain evidence="2">MZ5-1-6</strain>
    </source>
</reference>
<evidence type="ECO:0000256" key="1">
    <source>
        <dbReference type="SAM" id="MobiDB-lite"/>
    </source>
</evidence>
<sequence>MHRAVGERVENGRESSKQKLEQKHGNQRSLWIYGRRSKSVATPIATPEFLTEMQSTTGVSVPCHWTIIYHALMMGYTSHSKHGTWPWNGLIDNIECITHE</sequence>
<name>A0A4P7NMZ3_PYROR</name>
<gene>
    <name evidence="2" type="ORF">PoMZ_05319</name>
</gene>
<accession>A0A4P7NMZ3</accession>
<evidence type="ECO:0000313" key="2">
    <source>
        <dbReference type="EMBL" id="QBZ63633.1"/>
    </source>
</evidence>
<dbReference type="AlphaFoldDB" id="A0A4P7NMZ3"/>
<dbReference type="Proteomes" id="UP000294847">
    <property type="component" value="Chromosome 6"/>
</dbReference>
<feature type="compositionally biased region" description="Basic and acidic residues" evidence="1">
    <location>
        <begin position="1"/>
        <end position="24"/>
    </location>
</feature>
<dbReference type="EMBL" id="CP034209">
    <property type="protein sequence ID" value="QBZ63633.1"/>
    <property type="molecule type" value="Genomic_DNA"/>
</dbReference>
<feature type="region of interest" description="Disordered" evidence="1">
    <location>
        <begin position="1"/>
        <end position="28"/>
    </location>
</feature>